<dbReference type="Gene3D" id="3.40.50.1820">
    <property type="entry name" value="alpha/beta hydrolase"/>
    <property type="match status" value="1"/>
</dbReference>
<keyword evidence="1" id="KW-1015">Disulfide bond</keyword>
<dbReference type="Proteomes" id="UP000305067">
    <property type="component" value="Unassembled WGS sequence"/>
</dbReference>
<dbReference type="PANTHER" id="PTHR45856">
    <property type="entry name" value="ALPHA/BETA-HYDROLASES SUPERFAMILY PROTEIN"/>
    <property type="match status" value="1"/>
</dbReference>
<evidence type="ECO:0000259" key="6">
    <source>
        <dbReference type="Pfam" id="PF01764"/>
    </source>
</evidence>
<feature type="signal peptide" evidence="5">
    <location>
        <begin position="1"/>
        <end position="19"/>
    </location>
</feature>
<comment type="catalytic activity">
    <reaction evidence="4">
        <text>a monoacylglycerol + H2O = glycerol + a fatty acid + H(+)</text>
        <dbReference type="Rhea" id="RHEA:15245"/>
        <dbReference type="ChEBI" id="CHEBI:15377"/>
        <dbReference type="ChEBI" id="CHEBI:15378"/>
        <dbReference type="ChEBI" id="CHEBI:17408"/>
        <dbReference type="ChEBI" id="CHEBI:17754"/>
        <dbReference type="ChEBI" id="CHEBI:28868"/>
    </reaction>
</comment>
<comment type="similarity">
    <text evidence="2">Belongs to the AB hydrolase superfamily. Lipase family. Class 3 subfamily.</text>
</comment>
<evidence type="ECO:0000256" key="1">
    <source>
        <dbReference type="ARBA" id="ARBA00023157"/>
    </source>
</evidence>
<evidence type="ECO:0000256" key="2">
    <source>
        <dbReference type="ARBA" id="ARBA00043996"/>
    </source>
</evidence>
<evidence type="ECO:0000313" key="8">
    <source>
        <dbReference type="Proteomes" id="UP000305067"/>
    </source>
</evidence>
<evidence type="ECO:0000313" key="7">
    <source>
        <dbReference type="EMBL" id="TFL01814.1"/>
    </source>
</evidence>
<sequence length="315" mass="33546">MLFPTFVFALVWSLFLASASPITRRAPLTLAVHDNSLISAVTALSATDISDLVPLTQLARAAYCDPKSVQDWTCGAACEAVPGFQTTLTGGDGNAVQFFFVGYWADANTVVVSHQGTDPLALMAILTNLDLLRDPLDPVLFSGAPAGATAHSGFQEQHAMTAMPILEEVKRLLAATGSRSVTLIGHSLGGALAELDCLFLALNLPENIAIKGVTFGTPRVGDDEFAAFFDAVIPDFQRVNNKSDLVPIIPGRGLGYVHPKGELHLLDGDRAVQCPGNDNDNEEDCQIQTVPNLLFGNLLDHLVFNGIPIGSIFCF</sequence>
<dbReference type="PANTHER" id="PTHR45856:SF11">
    <property type="entry name" value="FUNGAL LIPASE-LIKE DOMAIN-CONTAINING PROTEIN"/>
    <property type="match status" value="1"/>
</dbReference>
<keyword evidence="5" id="KW-0732">Signal</keyword>
<dbReference type="AlphaFoldDB" id="A0A5C3QU29"/>
<protein>
    <submittedName>
        <fullName evidence="7">Alpha/Beta hydrolase protein</fullName>
    </submittedName>
</protein>
<dbReference type="InterPro" id="IPR002921">
    <property type="entry name" value="Fungal_lipase-type"/>
</dbReference>
<feature type="domain" description="Fungal lipase-type" evidence="6">
    <location>
        <begin position="111"/>
        <end position="251"/>
    </location>
</feature>
<comment type="catalytic activity">
    <reaction evidence="3">
        <text>a diacylglycerol + H2O = a monoacylglycerol + a fatty acid + H(+)</text>
        <dbReference type="Rhea" id="RHEA:32731"/>
        <dbReference type="ChEBI" id="CHEBI:15377"/>
        <dbReference type="ChEBI" id="CHEBI:15378"/>
        <dbReference type="ChEBI" id="CHEBI:17408"/>
        <dbReference type="ChEBI" id="CHEBI:18035"/>
        <dbReference type="ChEBI" id="CHEBI:28868"/>
    </reaction>
</comment>
<name>A0A5C3QU29_9AGAR</name>
<reference evidence="7 8" key="1">
    <citation type="journal article" date="2019" name="Nat. Ecol. Evol.">
        <title>Megaphylogeny resolves global patterns of mushroom evolution.</title>
        <authorList>
            <person name="Varga T."/>
            <person name="Krizsan K."/>
            <person name="Foldi C."/>
            <person name="Dima B."/>
            <person name="Sanchez-Garcia M."/>
            <person name="Sanchez-Ramirez S."/>
            <person name="Szollosi G.J."/>
            <person name="Szarkandi J.G."/>
            <person name="Papp V."/>
            <person name="Albert L."/>
            <person name="Andreopoulos W."/>
            <person name="Angelini C."/>
            <person name="Antonin V."/>
            <person name="Barry K.W."/>
            <person name="Bougher N.L."/>
            <person name="Buchanan P."/>
            <person name="Buyck B."/>
            <person name="Bense V."/>
            <person name="Catcheside P."/>
            <person name="Chovatia M."/>
            <person name="Cooper J."/>
            <person name="Damon W."/>
            <person name="Desjardin D."/>
            <person name="Finy P."/>
            <person name="Geml J."/>
            <person name="Haridas S."/>
            <person name="Hughes K."/>
            <person name="Justo A."/>
            <person name="Karasinski D."/>
            <person name="Kautmanova I."/>
            <person name="Kiss B."/>
            <person name="Kocsube S."/>
            <person name="Kotiranta H."/>
            <person name="LaButti K.M."/>
            <person name="Lechner B.E."/>
            <person name="Liimatainen K."/>
            <person name="Lipzen A."/>
            <person name="Lukacs Z."/>
            <person name="Mihaltcheva S."/>
            <person name="Morgado L.N."/>
            <person name="Niskanen T."/>
            <person name="Noordeloos M.E."/>
            <person name="Ohm R.A."/>
            <person name="Ortiz-Santana B."/>
            <person name="Ovrebo C."/>
            <person name="Racz N."/>
            <person name="Riley R."/>
            <person name="Savchenko A."/>
            <person name="Shiryaev A."/>
            <person name="Soop K."/>
            <person name="Spirin V."/>
            <person name="Szebenyi C."/>
            <person name="Tomsovsky M."/>
            <person name="Tulloss R.E."/>
            <person name="Uehling J."/>
            <person name="Grigoriev I.V."/>
            <person name="Vagvolgyi C."/>
            <person name="Papp T."/>
            <person name="Martin F.M."/>
            <person name="Miettinen O."/>
            <person name="Hibbett D.S."/>
            <person name="Nagy L.G."/>
        </authorList>
    </citation>
    <scope>NUCLEOTIDE SEQUENCE [LARGE SCALE GENOMIC DNA]</scope>
    <source>
        <strain evidence="7 8">CBS 309.79</strain>
    </source>
</reference>
<keyword evidence="8" id="KW-1185">Reference proteome</keyword>
<accession>A0A5C3QU29</accession>
<dbReference type="InterPro" id="IPR029058">
    <property type="entry name" value="AB_hydrolase_fold"/>
</dbReference>
<proteinExistence type="inferred from homology"/>
<evidence type="ECO:0000256" key="3">
    <source>
        <dbReference type="ARBA" id="ARBA00047591"/>
    </source>
</evidence>
<organism evidence="7 8">
    <name type="scientific">Pterulicium gracile</name>
    <dbReference type="NCBI Taxonomy" id="1884261"/>
    <lineage>
        <taxon>Eukaryota</taxon>
        <taxon>Fungi</taxon>
        <taxon>Dikarya</taxon>
        <taxon>Basidiomycota</taxon>
        <taxon>Agaricomycotina</taxon>
        <taxon>Agaricomycetes</taxon>
        <taxon>Agaricomycetidae</taxon>
        <taxon>Agaricales</taxon>
        <taxon>Pleurotineae</taxon>
        <taxon>Pterulaceae</taxon>
        <taxon>Pterulicium</taxon>
    </lineage>
</organism>
<dbReference type="OrthoDB" id="426718at2759"/>
<feature type="chain" id="PRO_5022693069" evidence="5">
    <location>
        <begin position="20"/>
        <end position="315"/>
    </location>
</feature>
<dbReference type="GO" id="GO:0006629">
    <property type="term" value="P:lipid metabolic process"/>
    <property type="evidence" value="ECO:0007669"/>
    <property type="project" value="InterPro"/>
</dbReference>
<dbReference type="Pfam" id="PF01764">
    <property type="entry name" value="Lipase_3"/>
    <property type="match status" value="1"/>
</dbReference>
<dbReference type="EMBL" id="ML178824">
    <property type="protein sequence ID" value="TFL01814.1"/>
    <property type="molecule type" value="Genomic_DNA"/>
</dbReference>
<dbReference type="InterPro" id="IPR051218">
    <property type="entry name" value="Sec_MonoDiacylglyc_Lipase"/>
</dbReference>
<gene>
    <name evidence="7" type="ORF">BDV98DRAFT_69967</name>
</gene>
<dbReference type="GO" id="GO:0016787">
    <property type="term" value="F:hydrolase activity"/>
    <property type="evidence" value="ECO:0007669"/>
    <property type="project" value="UniProtKB-KW"/>
</dbReference>
<keyword evidence="7" id="KW-0378">Hydrolase</keyword>
<evidence type="ECO:0000256" key="4">
    <source>
        <dbReference type="ARBA" id="ARBA00048461"/>
    </source>
</evidence>
<dbReference type="CDD" id="cd00519">
    <property type="entry name" value="Lipase_3"/>
    <property type="match status" value="1"/>
</dbReference>
<dbReference type="SUPFAM" id="SSF53474">
    <property type="entry name" value="alpha/beta-Hydrolases"/>
    <property type="match status" value="1"/>
</dbReference>
<evidence type="ECO:0000256" key="5">
    <source>
        <dbReference type="SAM" id="SignalP"/>
    </source>
</evidence>